<dbReference type="InterPro" id="IPR005625">
    <property type="entry name" value="PepSY-ass_TM"/>
</dbReference>
<comment type="caution">
    <text evidence="2">The sequence shown here is derived from an EMBL/GenBank/DDBJ whole genome shotgun (WGS) entry which is preliminary data.</text>
</comment>
<feature type="transmembrane region" description="Helical" evidence="1">
    <location>
        <begin position="14"/>
        <end position="35"/>
    </location>
</feature>
<organism evidence="2 3">
    <name type="scientific">Mucilaginibacter polytrichastri</name>
    <dbReference type="NCBI Taxonomy" id="1302689"/>
    <lineage>
        <taxon>Bacteria</taxon>
        <taxon>Pseudomonadati</taxon>
        <taxon>Bacteroidota</taxon>
        <taxon>Sphingobacteriia</taxon>
        <taxon>Sphingobacteriales</taxon>
        <taxon>Sphingobacteriaceae</taxon>
        <taxon>Mucilaginibacter</taxon>
    </lineage>
</organism>
<keyword evidence="1" id="KW-1133">Transmembrane helix</keyword>
<reference evidence="2 3" key="1">
    <citation type="submission" date="2016-11" db="EMBL/GenBank/DDBJ databases">
        <title>Whole Genome Sequencing of Mucilaginibacter polytrichastri RG4-7(T) isolated from the moss sample.</title>
        <authorList>
            <person name="Li Y."/>
        </authorList>
    </citation>
    <scope>NUCLEOTIDE SEQUENCE [LARGE SCALE GENOMIC DNA]</scope>
    <source>
        <strain evidence="2 3">RG4-7</strain>
    </source>
</reference>
<dbReference type="PROSITE" id="PS51257">
    <property type="entry name" value="PROKAR_LIPOPROTEIN"/>
    <property type="match status" value="1"/>
</dbReference>
<keyword evidence="1" id="KW-0472">Membrane</keyword>
<evidence type="ECO:0000313" key="3">
    <source>
        <dbReference type="Proteomes" id="UP000186720"/>
    </source>
</evidence>
<dbReference type="OrthoDB" id="111691at2"/>
<dbReference type="PANTHER" id="PTHR34219:SF3">
    <property type="entry name" value="BLL7967 PROTEIN"/>
    <property type="match status" value="1"/>
</dbReference>
<feature type="transmembrane region" description="Helical" evidence="1">
    <location>
        <begin position="340"/>
        <end position="361"/>
    </location>
</feature>
<dbReference type="Proteomes" id="UP000186720">
    <property type="component" value="Unassembled WGS sequence"/>
</dbReference>
<feature type="transmembrane region" description="Helical" evidence="1">
    <location>
        <begin position="191"/>
        <end position="211"/>
    </location>
</feature>
<dbReference type="STRING" id="1302689.RG47T_4901"/>
<dbReference type="AlphaFoldDB" id="A0A1Q6A5X9"/>
<accession>A0A1Q6A5X9</accession>
<dbReference type="RefSeq" id="WP_074492426.1">
    <property type="nucleotide sequence ID" value="NZ_FPAM01000003.1"/>
</dbReference>
<name>A0A1Q6A5X9_9SPHI</name>
<protein>
    <recommendedName>
        <fullName evidence="4">PepSY domain-containing protein</fullName>
    </recommendedName>
</protein>
<dbReference type="PANTHER" id="PTHR34219">
    <property type="entry name" value="IRON-REGULATED INNER MEMBRANE PROTEIN-RELATED"/>
    <property type="match status" value="1"/>
</dbReference>
<dbReference type="Pfam" id="PF03929">
    <property type="entry name" value="PepSY_TM"/>
    <property type="match status" value="1"/>
</dbReference>
<evidence type="ECO:0000313" key="2">
    <source>
        <dbReference type="EMBL" id="OKS89417.1"/>
    </source>
</evidence>
<keyword evidence="1" id="KW-0812">Transmembrane</keyword>
<proteinExistence type="predicted"/>
<sequence>MTPFKKTILFLHRWLGFITGLVVFIVSITGCIFCFQDEIQDALYSYRHVEASTQPYLAPSVLKQKAIAQYPGATAGFITYYGKDRPAGVLVNTKKEGFLAVYFNPYTGKNLHSEVYAKNLFIIVEYIHLYLLLPPKIGGMIVGVSVIIFVAIMITGIVLWWPKRKSDRKRSFNIKWGAKWRRVNYDLHNVLGFYATAIAIILAISGVAIAFDWVREGIYKAGNLGKTYPQEKLVLKSDSLQKAKAVTYPVTDRAFVYAQQQSPQAQMFSIYTDDAASGLISVTAYEKTFRYAYSDEYSFDKYTGKLLKVMPNAKKSMGLKLNDMNYDIHVGQILGLTGKIIAFLASLICASLPITGFIIWLGKRKKPKTKKVRHAVDRRAKHTVS</sequence>
<keyword evidence="3" id="KW-1185">Reference proteome</keyword>
<evidence type="ECO:0000256" key="1">
    <source>
        <dbReference type="SAM" id="Phobius"/>
    </source>
</evidence>
<feature type="transmembrane region" description="Helical" evidence="1">
    <location>
        <begin position="139"/>
        <end position="161"/>
    </location>
</feature>
<evidence type="ECO:0008006" key="4">
    <source>
        <dbReference type="Google" id="ProtNLM"/>
    </source>
</evidence>
<gene>
    <name evidence="2" type="ORF">RG47T_4901</name>
</gene>
<dbReference type="EMBL" id="MPPL01000001">
    <property type="protein sequence ID" value="OKS89417.1"/>
    <property type="molecule type" value="Genomic_DNA"/>
</dbReference>